<feature type="region of interest" description="Disordered" evidence="2">
    <location>
        <begin position="3907"/>
        <end position="3978"/>
    </location>
</feature>
<dbReference type="InterPro" id="IPR022263">
    <property type="entry name" value="KxYKxGKxW"/>
</dbReference>
<dbReference type="eggNOG" id="COG3210">
    <property type="taxonomic scope" value="Bacteria"/>
</dbReference>
<evidence type="ECO:0000256" key="2">
    <source>
        <dbReference type="SAM" id="MobiDB-lite"/>
    </source>
</evidence>
<dbReference type="EMBL" id="AZGF01000017">
    <property type="protein sequence ID" value="KRM11624.1"/>
    <property type="molecule type" value="Genomic_DNA"/>
</dbReference>
<keyword evidence="1" id="KW-0732">Signal</keyword>
<gene>
    <name evidence="5" type="ORF">FD16_GL000625</name>
</gene>
<feature type="compositionally biased region" description="Polar residues" evidence="2">
    <location>
        <begin position="3209"/>
        <end position="3221"/>
    </location>
</feature>
<feature type="region of interest" description="Disordered" evidence="2">
    <location>
        <begin position="168"/>
        <end position="190"/>
    </location>
</feature>
<feature type="compositionally biased region" description="Polar residues" evidence="2">
    <location>
        <begin position="2938"/>
        <end position="2953"/>
    </location>
</feature>
<feature type="compositionally biased region" description="Low complexity" evidence="2">
    <location>
        <begin position="3785"/>
        <end position="3797"/>
    </location>
</feature>
<sequence>MSDNRFNNNRNKLMHDSGQLKQHYKMYKAGRSWLYAGISLLTFGAGVMFSNLNVHADDAVTTTTVADSTSSVSNIQSSAVALSASTSQVSLSSSADLSASASSSQSTTEQSKVADAVSEASSSAVTSSSTADESTGLSAASSATSATTVATSSAAVSTAEASVSSAAQVSDSSVDSSGSATSSSASVQDQTSVALAQLPAGTTVETLADGTVQFDLPVTATQQDLNNAKTLLAGMNISPVVVTAKDAAGTTAWRTYSNADTSVSTVTLGNAVATPITMADLALMTAAGTGTYTDLNGKSVTDATSADLQDYYNQLVDKYGKTGLRLSIALNAQSAADFAGLMNYLSEIYYYFVGSSDSYINQLVTNLDNMTTSEQADMTQFASTSSTDLMGILEKPDGTFSDEYLMVATGNGASDAGLEDSKLEKYTMPSGMDSSFWAGVYSEFINNIVGTYISEIVPGAESYVIKNVLPAVNTVSDSQGMEASGTNFVLAAIDANSNELVHELMTIDGAYSLSTIIGHIGSMYDQIGSAVSLVINVPATTPLGEYVGAIEPGTATGWNSETFSGNAVAFPNFSMFNQLYLAYSKAIVSAAYGYAMVGKYKAIQIMYSEDPSNPDAVWTALGISDSTTPSQIDVSKIDSSIPTDDPLITQMYQQGFWDVYHYIKPFYDQGIADAADGQTIENTGDQAYTDSVWAKVDADSITDTSGDKLTTTYTGTDTTDANPHDVANYASPQTQSYLVSFYANAVAANTLSYSEQPAIETIVKDASGSIIKTNYTSLGSAITTDSNGDYLTGSFGGTIDTSNLPASVDGYEIPSDVSTITIPESGGVVYVPYAVNTVQAGQVTVQSKGAPADATFSYTVTNTEGSVVNGATEVSYGSGVEINLNDGETLNVTPSDETGYVTSVTPQSSVSFDDTVNAINTVTVVYGQQVSYTIQPTDSNGNNIGTASNSITGVSGSLIDTTQLPTVAGYTAPTFNDTDTDTTNNTPTIPTSGGVIKVAYTANEQSFTVSQMGAPSGSTAGFSYTINGGSAQTGTYGTAINAHVGDVIAILPDTITNYDASLNADTITLTANNTGSATVTYSQKNQTFTVTQTGTPTGTTGFTYTVNGGTPQNGTYGTAVLAHAGDVIVVTPGVVANYVTPATQTVTLSEDAASAISVVYMQQAQTFTVNATGIPSGTTTNFTYTINDGAAQTGTYGTAINAHVGDVIVITPGTIANYNVNPTTNALTLTNSAAGTATFAYTIATQTVAMTLNKAIVANYDGSTTAAKFLQTDIQNYSDATSNSALSWLAWGNTGIATYFNGDGSSNKAVFIAGLADMASDANFNNYFTVTSDGSLCGQYSYSLTSAGITALNALLASTTGNKYQVSFASGANTSSIFVANALIIRQNQHVYDGTSADSNASQTTAMIYYYDSGTNSIRDYSLTAGWFLPEDFVNNGNVDTSQVGTYAFSLADGNNSAKEYLTNNELNKYTTNTINPLSLDYATASFVVTPRAATVTPTITAISKVGVPTVSLTFNVPSVTGSADITSTSSIAPKYKDALISGTDYTVLSSNGVMTVTLTAAGLQKITAANPNYAITGVAGQANVSTINFQYTDSTNGNVVYTDTVYGLSSDQTSQNYSVDLTKWDGGLSYTLDPSQVATIPYTFGTNKNVTISLDHYVANVVVSVKDTNGNSLKGDQTVTLDPLDDTEGGTAANVAVDGYPTSQVSSIVFTYASGDRNSNNISELVATVNKTNNTLNVVYNYQDGRSESQTDGDMTVDSGETAGEELASMLTDSYTLFSFGASGTFGQDDESNFLGIATITVTYFAQLTATVKFVDDDEKDADGNSKDITGQDQTIIGFVGDAGQNQAINIPAGYGLASTQPDLNGNVTVSGTDASYTGVVNGDDTDNATIHLVHLTTPVDAGSTTVGTDDYAATHLALTVQVVSSDPTHLTITDGSFTRTYTRTVYVDDITGEYVGGSDWQYAGGGVSQPTASLSIGYGYNITGNIGDENTPNIKTYTNVDDLFKNWISTDGSSDITAFLANVADGGTAQLTYTANVSTNVKNNQAPSDTTDPEYENTHKTYTFTATGHIDNASGAVVAQTADNAVQTFSYERTYEVDAATGVATGNYGEWTLVDSTNVPTDIIATTKVGYKVAPETETATEIQAMLDDFQAATDTEAGTNGVDFIYTSNVTDNQAPSDSGTTTDSQTLYNETHKTFTFTATGHIGDANGVEVTQTADNAIQTFNYERTYEVDATTGEVTGNYGDWTLVDSTNVPTNIIATTKTGYKAEPGTETAAAIQAMLDEFEALTDTEAGTNGVDFIYTTNVSNIPAPSDTTDAEYANTHKTYTFTATGHIDNASGEAVTQIADNAIQTFNYERTYEVDAETGKATGNYGSWTLADSSEAASTITPTAKLGYEVAPTSYEANDINAALTNFAIDTDTTSVNDGIDFIYTTNVSNIPAPSDTTDAEYENTHKTFTFTATGHIDNVSGETVTQTADNAIQTFNYERMYEVDAATGEATGNYGAWTLVDSSNVPTDVTAIAKNGYKVAPETETATEIQTMLNTFKTATNAEDETNGVDFIYTSNVADNQAPSDSGTTTTSQTLYNETHKTYTFTATGHVDDASGAEVTQTADNAVQTFNYERTYEVDASTGEATGNYGNWTLVDPSETASTITATPKLGYKVSPDTYDASGISSSLTTFANNADTTSINDGVDFIYTTNVADVTTPINTGDPIDPSDPTGPKSDITITDADLNKTVTRQISDQYVGGPKDGESDDLQTQTATYSRTAEFDQGTGEFIGYTAWTMQTNNLTEFDAPSVENYAPTPTSVNAASDAEIATALSGDTAAVSIPTIEITYVYSGTTTTDPDGGTTVTTTDDNGNIVTIDKTWSDGDKTHVDIDTDTNVITVTETPNGDSPLAPVTINAGDVSKTGKTTVTNNEPNGVTLTHDTTDIDTDGNPTSPSNTGESISSDGTISYFKSATGDAVSVDPSDYYVTTTTQDPNGGTTDTTVDGNGKVTVVNKTWPDGDTTHVEINNETNVITVVETPNDEAPLAPVTISPNDTVKTGKTTVTDNEPDGVVLTHDTTGTDTDGNPTGPSSTGESITSNGTVSYFKSATGDAVSVSPDDYYLTTTTDDPNGGTTTTTVNGNDEVTEINKIWPDGDTTHVEIDTNTNVITVTETPAGEDPLTPVTINPNDTNTTGKTTITNNEPDGVMLTHDTTGTDTDGNPTSPATSGETVTSDGTISYFKSANGDAVSVDPAYYYTTTTTADPNGGTTITTINGNGEVTMIDKTWPDGDKTHVDIDTSTNVITVTETPNGQDPLDPATVNPGDTTQIGKTTVTNTEPNGVTLIHDTTGTDTDGKPASPSASGETVTSDGTISYFKSATGDAVSVDPADNYVTTTTNDPNGGTTTTTVNGNGEVTKIDKTWPDGDKTHVEIDTNTNVVTVTETPNGENPLAPVTIKPNDTATTGKTTVTNNEPDGVTLTHDTTGTDTDGNPTSSSNSGEIVTSDGTISYFKSANGDAVNVDPDDYYVTTTTDDPNGGTTSTTVNGNGEVTEIDKTWPDGDKTHVDIDTNTNVITVTETPNGDDPLTPVMIKPGDTTQTGKTTVTNNEPDGVTLTHDTTGTDTNGNPTSSSSVEEGVTSDGTISYLKSANGDSVSVDPADSYVTTTIDDPNGGTTSTTVNGNGEVTKIDKIWPDGDKTHVDIDTNTNVVTVTETPSGQDPLAPIAINIGDETTTGKTTITNNEPNGITLTHDGTGASTVGETITSDGTVSYFKTASGDPVSVEPTNYYTSTTIDDPNGGSTTTTLNGNGEVTTIDKTWPNGDKTHVEIDDSGTAVVTETPIGKEPLDPITVIPGKTGKTGKTGETTISNNEPDGISLSHDDTGTLTIGETIAADGTISYFKSANGEAVSVELGDYYVRDNGDGQQTKPSTSTGTATATTTTSGSNDVQASGAQTDANGNKVTDTAGRIETNESATNANKSGKANGKLPQTSEAQNEVDSLGLIGLAISLIGLAGTRKKKRKEDQ</sequence>
<feature type="compositionally biased region" description="Low complexity" evidence="2">
    <location>
        <begin position="3601"/>
        <end position="3626"/>
    </location>
</feature>
<feature type="region of interest" description="Disordered" evidence="2">
    <location>
        <begin position="3032"/>
        <end position="3087"/>
    </location>
</feature>
<feature type="compositionally biased region" description="Polar residues" evidence="2">
    <location>
        <begin position="3959"/>
        <end position="3978"/>
    </location>
</feature>
<dbReference type="OrthoDB" id="2329725at2"/>
<keyword evidence="6" id="KW-1185">Reference proteome</keyword>
<dbReference type="Pfam" id="PF17966">
    <property type="entry name" value="Muc_B2"/>
    <property type="match status" value="1"/>
</dbReference>
<dbReference type="Proteomes" id="UP000051820">
    <property type="component" value="Unassembled WGS sequence"/>
</dbReference>
<feature type="compositionally biased region" description="Polar residues" evidence="2">
    <location>
        <begin position="2912"/>
        <end position="2925"/>
    </location>
</feature>
<feature type="compositionally biased region" description="Low complexity" evidence="2">
    <location>
        <begin position="3584"/>
        <end position="3593"/>
    </location>
</feature>
<feature type="region of interest" description="Disordered" evidence="2">
    <location>
        <begin position="3518"/>
        <end position="3552"/>
    </location>
</feature>
<feature type="compositionally biased region" description="Low complexity" evidence="2">
    <location>
        <begin position="3449"/>
        <end position="3487"/>
    </location>
</feature>
<feature type="compositionally biased region" description="Polar residues" evidence="2">
    <location>
        <begin position="3933"/>
        <end position="3950"/>
    </location>
</feature>
<feature type="region of interest" description="Disordered" evidence="2">
    <location>
        <begin position="3777"/>
        <end position="3799"/>
    </location>
</feature>
<feature type="region of interest" description="Disordered" evidence="2">
    <location>
        <begin position="3582"/>
        <end position="3626"/>
    </location>
</feature>
<proteinExistence type="predicted"/>
<evidence type="ECO:0000259" key="4">
    <source>
        <dbReference type="Pfam" id="PF17966"/>
    </source>
</evidence>
<feature type="region of interest" description="Disordered" evidence="2">
    <location>
        <begin position="122"/>
        <end position="143"/>
    </location>
</feature>
<evidence type="ECO:0000256" key="3">
    <source>
        <dbReference type="SAM" id="Phobius"/>
    </source>
</evidence>
<feature type="region of interest" description="Disordered" evidence="2">
    <location>
        <begin position="3383"/>
        <end position="3402"/>
    </location>
</feature>
<feature type="region of interest" description="Disordered" evidence="2">
    <location>
        <begin position="3319"/>
        <end position="3357"/>
    </location>
</feature>
<feature type="compositionally biased region" description="Polar residues" evidence="2">
    <location>
        <begin position="3319"/>
        <end position="3340"/>
    </location>
</feature>
<feature type="compositionally biased region" description="Low complexity" evidence="2">
    <location>
        <begin position="3917"/>
        <end position="3932"/>
    </location>
</feature>
<feature type="compositionally biased region" description="Basic and acidic residues" evidence="2">
    <location>
        <begin position="3540"/>
        <end position="3552"/>
    </location>
</feature>
<dbReference type="InterPro" id="IPR041495">
    <property type="entry name" value="Mub_B2"/>
</dbReference>
<evidence type="ECO:0000313" key="5">
    <source>
        <dbReference type="EMBL" id="KRM11624.1"/>
    </source>
</evidence>
<feature type="compositionally biased region" description="Polar residues" evidence="2">
    <location>
        <begin position="3078"/>
        <end position="3087"/>
    </location>
</feature>
<dbReference type="NCBIfam" id="TIGR03715">
    <property type="entry name" value="KxYKxGKxW"/>
    <property type="match status" value="1"/>
</dbReference>
<feature type="transmembrane region" description="Helical" evidence="3">
    <location>
        <begin position="33"/>
        <end position="52"/>
    </location>
</feature>
<keyword evidence="3" id="KW-0812">Transmembrane</keyword>
<feature type="region of interest" description="Disordered" evidence="2">
    <location>
        <begin position="3161"/>
        <end position="3195"/>
    </location>
</feature>
<feature type="region of interest" description="Disordered" evidence="2">
    <location>
        <begin position="2911"/>
        <end position="2953"/>
    </location>
</feature>
<evidence type="ECO:0000256" key="1">
    <source>
        <dbReference type="ARBA" id="ARBA00022729"/>
    </source>
</evidence>
<dbReference type="Pfam" id="PF19258">
    <property type="entry name" value="KxYKxGKxW_sig"/>
    <property type="match status" value="1"/>
</dbReference>
<name>A0A0R1W180_9LACO</name>
<feature type="compositionally biased region" description="Polar residues" evidence="2">
    <location>
        <begin position="3348"/>
        <end position="3357"/>
    </location>
</feature>
<feature type="region of interest" description="Disordered" evidence="2">
    <location>
        <begin position="3431"/>
        <end position="3489"/>
    </location>
</feature>
<comment type="caution">
    <text evidence="5">The sequence shown here is derived from an EMBL/GenBank/DDBJ whole genome shotgun (WGS) entry which is preliminary data.</text>
</comment>
<dbReference type="RefSeq" id="WP_010622576.1">
    <property type="nucleotide sequence ID" value="NZ_AZGF01000017.1"/>
</dbReference>
<reference evidence="5 6" key="1">
    <citation type="journal article" date="2015" name="Genome Announc.">
        <title>Expanding the biotechnology potential of lactobacilli through comparative genomics of 213 strains and associated genera.</title>
        <authorList>
            <person name="Sun Z."/>
            <person name="Harris H.M."/>
            <person name="McCann A."/>
            <person name="Guo C."/>
            <person name="Argimon S."/>
            <person name="Zhang W."/>
            <person name="Yang X."/>
            <person name="Jeffery I.B."/>
            <person name="Cooney J.C."/>
            <person name="Kagawa T.F."/>
            <person name="Liu W."/>
            <person name="Song Y."/>
            <person name="Salvetti E."/>
            <person name="Wrobel A."/>
            <person name="Rasinkangas P."/>
            <person name="Parkhill J."/>
            <person name="Rea M.C."/>
            <person name="O'Sullivan O."/>
            <person name="Ritari J."/>
            <person name="Douillard F.P."/>
            <person name="Paul Ross R."/>
            <person name="Yang R."/>
            <person name="Briner A.E."/>
            <person name="Felis G.E."/>
            <person name="de Vos W.M."/>
            <person name="Barrangou R."/>
            <person name="Klaenhammer T.R."/>
            <person name="Caufield P.W."/>
            <person name="Cui Y."/>
            <person name="Zhang H."/>
            <person name="O'Toole P.W."/>
        </authorList>
    </citation>
    <scope>NUCLEOTIDE SEQUENCE [LARGE SCALE GENOMIC DNA]</scope>
    <source>
        <strain evidence="5 6">DSM 5007</strain>
    </source>
</reference>
<dbReference type="PATRIC" id="fig|1423807.3.peg.633"/>
<feature type="compositionally biased region" description="Low complexity" evidence="2">
    <location>
        <begin position="3175"/>
        <end position="3190"/>
    </location>
</feature>
<protein>
    <recommendedName>
        <fullName evidence="4">Mub B2-like domain-containing protein</fullName>
    </recommendedName>
</protein>
<feature type="compositionally biased region" description="Low complexity" evidence="2">
    <location>
        <begin position="3042"/>
        <end position="3077"/>
    </location>
</feature>
<organism evidence="5 6">
    <name type="scientific">Paucilactobacillus suebicus DSM 5007 = KCTC 3549</name>
    <dbReference type="NCBI Taxonomy" id="1423807"/>
    <lineage>
        <taxon>Bacteria</taxon>
        <taxon>Bacillati</taxon>
        <taxon>Bacillota</taxon>
        <taxon>Bacilli</taxon>
        <taxon>Lactobacillales</taxon>
        <taxon>Lactobacillaceae</taxon>
        <taxon>Paucilactobacillus</taxon>
    </lineage>
</organism>
<keyword evidence="3" id="KW-1133">Transmembrane helix</keyword>
<feature type="region of interest" description="Disordered" evidence="2">
    <location>
        <begin position="3723"/>
        <end position="3742"/>
    </location>
</feature>
<accession>A0A0R1W180</accession>
<dbReference type="STRING" id="1423807.FD16_GL000625"/>
<feature type="region of interest" description="Disordered" evidence="2">
    <location>
        <begin position="3832"/>
        <end position="3868"/>
    </location>
</feature>
<evidence type="ECO:0000313" key="6">
    <source>
        <dbReference type="Proteomes" id="UP000051820"/>
    </source>
</evidence>
<dbReference type="Gene3D" id="2.60.40.4300">
    <property type="match status" value="1"/>
</dbReference>
<keyword evidence="3" id="KW-0472">Membrane</keyword>
<feature type="domain" description="Mub B2-like" evidence="4">
    <location>
        <begin position="2731"/>
        <end position="2817"/>
    </location>
</feature>
<feature type="compositionally biased region" description="Low complexity" evidence="2">
    <location>
        <begin position="3518"/>
        <end position="3536"/>
    </location>
</feature>
<feature type="region of interest" description="Disordered" evidence="2">
    <location>
        <begin position="3202"/>
        <end position="3221"/>
    </location>
</feature>